<dbReference type="GO" id="GO:0050118">
    <property type="term" value="F:N-acetyldiaminopimelate deacetylase activity"/>
    <property type="evidence" value="ECO:0007669"/>
    <property type="project" value="UniProtKB-ARBA"/>
</dbReference>
<evidence type="ECO:0000259" key="4">
    <source>
        <dbReference type="Pfam" id="PF07687"/>
    </source>
</evidence>
<dbReference type="SUPFAM" id="SSF53187">
    <property type="entry name" value="Zn-dependent exopeptidases"/>
    <property type="match status" value="1"/>
</dbReference>
<feature type="binding site" evidence="2">
    <location>
        <position position="197"/>
    </location>
    <ligand>
        <name>Mn(2+)</name>
        <dbReference type="ChEBI" id="CHEBI:29035"/>
        <label>2</label>
    </ligand>
</feature>
<accession>A0A1D8AU17</accession>
<organism evidence="5 6">
    <name type="scientific">Lacunisphaera limnophila</name>
    <dbReference type="NCBI Taxonomy" id="1838286"/>
    <lineage>
        <taxon>Bacteria</taxon>
        <taxon>Pseudomonadati</taxon>
        <taxon>Verrucomicrobiota</taxon>
        <taxon>Opitutia</taxon>
        <taxon>Opitutales</taxon>
        <taxon>Opitutaceae</taxon>
        <taxon>Lacunisphaera</taxon>
    </lineage>
</organism>
<dbReference type="GO" id="GO:0046872">
    <property type="term" value="F:metal ion binding"/>
    <property type="evidence" value="ECO:0007669"/>
    <property type="project" value="UniProtKB-KW"/>
</dbReference>
<protein>
    <submittedName>
        <fullName evidence="5">Putative hydrolase YxeP</fullName>
        <ecNumber evidence="5">3.-.-.-</ecNumber>
    </submittedName>
</protein>
<keyword evidence="1 5" id="KW-0378">Hydrolase</keyword>
<feature type="domain" description="Peptidase M20 dimerisation" evidence="4">
    <location>
        <begin position="219"/>
        <end position="315"/>
    </location>
</feature>
<feature type="binding site" evidence="2">
    <location>
        <position position="170"/>
    </location>
    <ligand>
        <name>Mn(2+)</name>
        <dbReference type="ChEBI" id="CHEBI:29035"/>
        <label>2</label>
    </ligand>
</feature>
<dbReference type="PATRIC" id="fig|1838286.3.peg.1466"/>
<dbReference type="FunFam" id="3.30.70.360:FF:000001">
    <property type="entry name" value="N-acetyldiaminopimelate deacetylase"/>
    <property type="match status" value="1"/>
</dbReference>
<dbReference type="Gene3D" id="3.40.630.10">
    <property type="entry name" value="Zn peptidases"/>
    <property type="match status" value="1"/>
</dbReference>
<dbReference type="RefSeq" id="WP_069961641.1">
    <property type="nucleotide sequence ID" value="NZ_CP016094.1"/>
</dbReference>
<dbReference type="NCBIfam" id="TIGR01891">
    <property type="entry name" value="amidohydrolases"/>
    <property type="match status" value="1"/>
</dbReference>
<dbReference type="Proteomes" id="UP000095228">
    <property type="component" value="Chromosome"/>
</dbReference>
<sequence length="441" mass="46746">MTNRCLLAALLLLPSALSVAAEDVKAVVARKISADYPSLEAIYRDLHAHPELSFMETRTAALLAQELRTAGYEVTEQVGNTGVVAVLRNGPGPTVMIRGDMDALPMTEKTGLPYAATGTTKTLTGTDSPAMHACAHDMHVTGLIGTARMLMALKDRWSGTLVLIGQPAEEIGAGAVAMLRDGLYTRFPHPDYVLALHVGDAEAGTVRYVSGPTYANVDSLDITVRGVGGHGARPHSTRDPVVLASQIVLALQTIVSRELVPGTPAVVTVGAINGGTKHNIIPDEVKLQLTLRSYDDAVADQLVGSIRRICEHLARAAGVPEDRLPVVAAFGSRTPVTVNDPVLTQRLTAVFREWLPPERVLAGEAATYGEDFSHYSRTPRKVPACIFWIGGSDPAVITAARASGQLLPSNHSPHFAPLPEPTIKTGVTTLTAAALDLLAKK</sequence>
<dbReference type="PANTHER" id="PTHR11014:SF63">
    <property type="entry name" value="METALLOPEPTIDASE, PUTATIVE (AFU_ORTHOLOGUE AFUA_6G09600)-RELATED"/>
    <property type="match status" value="1"/>
</dbReference>
<dbReference type="InterPro" id="IPR011650">
    <property type="entry name" value="Peptidase_M20_dimer"/>
</dbReference>
<feature type="signal peptide" evidence="3">
    <location>
        <begin position="1"/>
        <end position="20"/>
    </location>
</feature>
<dbReference type="EC" id="3.-.-.-" evidence="5"/>
<feature type="binding site" evidence="2">
    <location>
        <position position="411"/>
    </location>
    <ligand>
        <name>Mn(2+)</name>
        <dbReference type="ChEBI" id="CHEBI:29035"/>
        <label>2</label>
    </ligand>
</feature>
<dbReference type="GO" id="GO:0019877">
    <property type="term" value="P:diaminopimelate biosynthetic process"/>
    <property type="evidence" value="ECO:0007669"/>
    <property type="project" value="UniProtKB-ARBA"/>
</dbReference>
<name>A0A1D8AU17_9BACT</name>
<keyword evidence="6" id="KW-1185">Reference proteome</keyword>
<reference evidence="5 6" key="1">
    <citation type="submission" date="2016-06" db="EMBL/GenBank/DDBJ databases">
        <title>Three novel species with peptidoglycan cell walls form the new genus Lacunisphaera gen. nov. in the family Opitutaceae of the verrucomicrobial subdivision 4.</title>
        <authorList>
            <person name="Rast P."/>
            <person name="Gloeckner I."/>
            <person name="Jogler M."/>
            <person name="Boedeker C."/>
            <person name="Jeske O."/>
            <person name="Wiegand S."/>
            <person name="Reinhardt R."/>
            <person name="Schumann P."/>
            <person name="Rohde M."/>
            <person name="Spring S."/>
            <person name="Gloeckner F.O."/>
            <person name="Jogler C."/>
        </authorList>
    </citation>
    <scope>NUCLEOTIDE SEQUENCE [LARGE SCALE GENOMIC DNA]</scope>
    <source>
        <strain evidence="5 6">IG16b</strain>
    </source>
</reference>
<proteinExistence type="predicted"/>
<dbReference type="InterPro" id="IPR017439">
    <property type="entry name" value="Amidohydrolase"/>
</dbReference>
<evidence type="ECO:0000256" key="3">
    <source>
        <dbReference type="SAM" id="SignalP"/>
    </source>
</evidence>
<dbReference type="EMBL" id="CP016094">
    <property type="protein sequence ID" value="AOS44389.1"/>
    <property type="molecule type" value="Genomic_DNA"/>
</dbReference>
<dbReference type="AlphaFoldDB" id="A0A1D8AU17"/>
<dbReference type="PANTHER" id="PTHR11014">
    <property type="entry name" value="PEPTIDASE M20 FAMILY MEMBER"/>
    <property type="match status" value="1"/>
</dbReference>
<dbReference type="SUPFAM" id="SSF55031">
    <property type="entry name" value="Bacterial exopeptidase dimerisation domain"/>
    <property type="match status" value="1"/>
</dbReference>
<dbReference type="KEGG" id="obg:Verru16b_01451"/>
<dbReference type="InterPro" id="IPR036264">
    <property type="entry name" value="Bact_exopeptidase_dim_dom"/>
</dbReference>
<keyword evidence="2" id="KW-0464">Manganese</keyword>
<dbReference type="Pfam" id="PF01546">
    <property type="entry name" value="Peptidase_M20"/>
    <property type="match status" value="1"/>
</dbReference>
<evidence type="ECO:0000313" key="5">
    <source>
        <dbReference type="EMBL" id="AOS44389.1"/>
    </source>
</evidence>
<dbReference type="OrthoDB" id="9776731at2"/>
<evidence type="ECO:0000256" key="2">
    <source>
        <dbReference type="PIRSR" id="PIRSR005962-1"/>
    </source>
</evidence>
<feature type="chain" id="PRO_5009105181" evidence="3">
    <location>
        <begin position="21"/>
        <end position="441"/>
    </location>
</feature>
<feature type="binding site" evidence="2">
    <location>
        <position position="134"/>
    </location>
    <ligand>
        <name>Mn(2+)</name>
        <dbReference type="ChEBI" id="CHEBI:29035"/>
        <label>2</label>
    </ligand>
</feature>
<dbReference type="Pfam" id="PF07687">
    <property type="entry name" value="M20_dimer"/>
    <property type="match status" value="1"/>
</dbReference>
<feature type="binding site" evidence="2">
    <location>
        <position position="136"/>
    </location>
    <ligand>
        <name>Mn(2+)</name>
        <dbReference type="ChEBI" id="CHEBI:29035"/>
        <label>2</label>
    </ligand>
</feature>
<gene>
    <name evidence="5" type="primary">yxeP</name>
    <name evidence="5" type="ORF">Verru16b_01451</name>
</gene>
<dbReference type="Gene3D" id="3.30.70.360">
    <property type="match status" value="1"/>
</dbReference>
<keyword evidence="3" id="KW-0732">Signal</keyword>
<dbReference type="PIRSF" id="PIRSF005962">
    <property type="entry name" value="Pept_M20D_amidohydro"/>
    <property type="match status" value="1"/>
</dbReference>
<evidence type="ECO:0000313" key="6">
    <source>
        <dbReference type="Proteomes" id="UP000095228"/>
    </source>
</evidence>
<evidence type="ECO:0000256" key="1">
    <source>
        <dbReference type="ARBA" id="ARBA00022801"/>
    </source>
</evidence>
<dbReference type="InterPro" id="IPR002933">
    <property type="entry name" value="Peptidase_M20"/>
</dbReference>
<comment type="cofactor">
    <cofactor evidence="2">
        <name>Mn(2+)</name>
        <dbReference type="ChEBI" id="CHEBI:29035"/>
    </cofactor>
    <text evidence="2">The Mn(2+) ion enhances activity.</text>
</comment>
<dbReference type="STRING" id="1838286.Verru16b_01451"/>
<keyword evidence="2" id="KW-0479">Metal-binding</keyword>